<evidence type="ECO:0000313" key="1">
    <source>
        <dbReference type="EMBL" id="WLP85839.1"/>
    </source>
</evidence>
<protein>
    <submittedName>
        <fullName evidence="1">Uncharacterized protein</fullName>
    </submittedName>
</protein>
<organism evidence="1 2">
    <name type="scientific">Mycoplasma seminis</name>
    <dbReference type="NCBI Taxonomy" id="512749"/>
    <lineage>
        <taxon>Bacteria</taxon>
        <taxon>Bacillati</taxon>
        <taxon>Mycoplasmatota</taxon>
        <taxon>Mollicutes</taxon>
        <taxon>Mycoplasmataceae</taxon>
        <taxon>Mycoplasma</taxon>
    </lineage>
</organism>
<reference evidence="1" key="1">
    <citation type="submission" date="2023-08" db="EMBL/GenBank/DDBJ databases">
        <title>Complete genome sequence of Mycoplasma seminis 2200.</title>
        <authorList>
            <person name="Spergser J."/>
        </authorList>
    </citation>
    <scope>NUCLEOTIDE SEQUENCE [LARGE SCALE GENOMIC DNA]</scope>
    <source>
        <strain evidence="1">2200</strain>
    </source>
</reference>
<keyword evidence="2" id="KW-1185">Reference proteome</keyword>
<name>A0ABY9HB64_9MOLU</name>
<dbReference type="EMBL" id="CP132191">
    <property type="protein sequence ID" value="WLP85839.1"/>
    <property type="molecule type" value="Genomic_DNA"/>
</dbReference>
<sequence>MKKWLVTKNKKKDDYYVSLAISGGYGKGYERSISIGNLSKLQEQNADAMEIIKQLAASLPLDADKDYVKSKLAEAFKLTKVEIGTYNIGIELIYQVIKGIDLFKNLNVGKENKLKKFSIS</sequence>
<gene>
    <name evidence="1" type="ORF">Q8852_01685</name>
</gene>
<proteinExistence type="predicted"/>
<accession>A0ABY9HB64</accession>
<evidence type="ECO:0000313" key="2">
    <source>
        <dbReference type="Proteomes" id="UP001237011"/>
    </source>
</evidence>
<dbReference type="RefSeq" id="WP_305938262.1">
    <property type="nucleotide sequence ID" value="NZ_CP132191.1"/>
</dbReference>
<dbReference type="Proteomes" id="UP001237011">
    <property type="component" value="Chromosome"/>
</dbReference>